<dbReference type="PROSITE" id="PS51741">
    <property type="entry name" value="F_BAR"/>
    <property type="match status" value="1"/>
</dbReference>
<dbReference type="InterPro" id="IPR031160">
    <property type="entry name" value="F_BAR_dom"/>
</dbReference>
<organism evidence="7 8">
    <name type="scientific">Albula glossodonta</name>
    <name type="common">roundjaw bonefish</name>
    <dbReference type="NCBI Taxonomy" id="121402"/>
    <lineage>
        <taxon>Eukaryota</taxon>
        <taxon>Metazoa</taxon>
        <taxon>Chordata</taxon>
        <taxon>Craniata</taxon>
        <taxon>Vertebrata</taxon>
        <taxon>Euteleostomi</taxon>
        <taxon>Actinopterygii</taxon>
        <taxon>Neopterygii</taxon>
        <taxon>Teleostei</taxon>
        <taxon>Albuliformes</taxon>
        <taxon>Albulidae</taxon>
        <taxon>Albula</taxon>
    </lineage>
</organism>
<feature type="compositionally biased region" description="Polar residues" evidence="5">
    <location>
        <begin position="357"/>
        <end position="370"/>
    </location>
</feature>
<feature type="compositionally biased region" description="Polar residues" evidence="5">
    <location>
        <begin position="399"/>
        <end position="408"/>
    </location>
</feature>
<dbReference type="AlphaFoldDB" id="A0A8T2NVW8"/>
<evidence type="ECO:0000256" key="4">
    <source>
        <dbReference type="SAM" id="Coils"/>
    </source>
</evidence>
<dbReference type="OrthoDB" id="79452at2759"/>
<name>A0A8T2NVW8_9TELE</name>
<dbReference type="EMBL" id="JAFBMS010000023">
    <property type="protein sequence ID" value="KAG9343656.1"/>
    <property type="molecule type" value="Genomic_DNA"/>
</dbReference>
<dbReference type="SUPFAM" id="SSF103657">
    <property type="entry name" value="BAR/IMD domain-like"/>
    <property type="match status" value="1"/>
</dbReference>
<keyword evidence="8" id="KW-1185">Reference proteome</keyword>
<feature type="region of interest" description="Disordered" evidence="5">
    <location>
        <begin position="1"/>
        <end position="34"/>
    </location>
</feature>
<dbReference type="Gene3D" id="1.20.1270.60">
    <property type="entry name" value="Arfaptin homology (AH) domain/BAR domain"/>
    <property type="match status" value="2"/>
</dbReference>
<keyword evidence="2 3" id="KW-0175">Coiled coil</keyword>
<evidence type="ECO:0000313" key="7">
    <source>
        <dbReference type="EMBL" id="KAG9343656.1"/>
    </source>
</evidence>
<dbReference type="InterPro" id="IPR001060">
    <property type="entry name" value="FCH_dom"/>
</dbReference>
<dbReference type="InterPro" id="IPR051025">
    <property type="entry name" value="RhoGAP"/>
</dbReference>
<dbReference type="PANTHER" id="PTHR15228">
    <property type="entry name" value="SPERMATHECAL PHYSIOLOGY VARIANT"/>
    <property type="match status" value="1"/>
</dbReference>
<sequence>MLFALHSPQIKPRPVTSLTTPPSPLCPTPDHHAPPTMFPQSMENLYGGIPGQGVDAALTKSDLQECVWSAEEVDIILQRSEGGVDSALTYAKGVSKYLKDVISYVDKRIQLEMEFAKGLQRLYQASKHSIAQPHMPFFSIYSLALEQDYEQSVGVQQASATLHSQTFLQPLLQRKQEHEKKRKEIKDQWQRAKRKLMEAETNLRKAKQAYLARCEEYDKAKTVANRAEEEQQGTAAAFSSHPTAVCYPFQFVPPVKTNQELEDVKVNVLRQIQEVIKQTDQTLRSSTISYYQIMHMQTAALPVHYQTLCESSKLYDPGQQYAAHVKDLQMTEEPEPQYNFESYSASTGQPAIRPRNDSFNSDRQSSTEVPPTSAEAGSGEGGVATKDKERRGRGHQYKSWPSAQSDTDSVGCGSGLESPTASTGDVSKMSRTHSTGTMSSNEDAEEKEAPPMASFEQSMNGMEPEIVVPTGPFRNVGMSKAAQTHRLRKLRTPANFSGLHTGAYKCCFLACHKKCLESLAIQCGHKKLQGRLQLFGRDFSQVAHGNAEGIPFIIKKCILEIERRALKMKVRESERECVWLV</sequence>
<evidence type="ECO:0000256" key="1">
    <source>
        <dbReference type="ARBA" id="ARBA00022468"/>
    </source>
</evidence>
<feature type="compositionally biased region" description="Polar residues" evidence="5">
    <location>
        <begin position="432"/>
        <end position="441"/>
    </location>
</feature>
<dbReference type="InterPro" id="IPR054713">
    <property type="entry name" value="GMIP/FCHO2-like_FCH"/>
</dbReference>
<keyword evidence="1" id="KW-0343">GTPase activation</keyword>
<dbReference type="SMART" id="SM00055">
    <property type="entry name" value="FCH"/>
    <property type="match status" value="1"/>
</dbReference>
<accession>A0A8T2NVW8</accession>
<dbReference type="InterPro" id="IPR027267">
    <property type="entry name" value="AH/BAR_dom_sf"/>
</dbReference>
<evidence type="ECO:0000313" key="8">
    <source>
        <dbReference type="Proteomes" id="UP000824540"/>
    </source>
</evidence>
<evidence type="ECO:0000259" key="6">
    <source>
        <dbReference type="PROSITE" id="PS51741"/>
    </source>
</evidence>
<dbReference type="GO" id="GO:0005096">
    <property type="term" value="F:GTPase activator activity"/>
    <property type="evidence" value="ECO:0007669"/>
    <property type="project" value="UniProtKB-KW"/>
</dbReference>
<dbReference type="GO" id="GO:0051056">
    <property type="term" value="P:regulation of small GTPase mediated signal transduction"/>
    <property type="evidence" value="ECO:0007669"/>
    <property type="project" value="UniProtKB-ARBA"/>
</dbReference>
<dbReference type="GO" id="GO:0016020">
    <property type="term" value="C:membrane"/>
    <property type="evidence" value="ECO:0007669"/>
    <property type="project" value="TreeGrafter"/>
</dbReference>
<feature type="region of interest" description="Disordered" evidence="5">
    <location>
        <begin position="340"/>
        <end position="454"/>
    </location>
</feature>
<gene>
    <name evidence="7" type="ORF">JZ751_013827</name>
</gene>
<dbReference type="Proteomes" id="UP000824540">
    <property type="component" value="Unassembled WGS sequence"/>
</dbReference>
<comment type="caution">
    <text evidence="7">The sequence shown here is derived from an EMBL/GenBank/DDBJ whole genome shotgun (WGS) entry which is preliminary data.</text>
</comment>
<dbReference type="Pfam" id="PF22699">
    <property type="entry name" value="GMIP-like_FCH"/>
    <property type="match status" value="1"/>
</dbReference>
<proteinExistence type="predicted"/>
<reference evidence="7" key="1">
    <citation type="thesis" date="2021" institute="BYU ScholarsArchive" country="Provo, UT, USA">
        <title>Applications of and Algorithms for Genome Assembly and Genomic Analyses with an Emphasis on Marine Teleosts.</title>
        <authorList>
            <person name="Pickett B.D."/>
        </authorList>
    </citation>
    <scope>NUCLEOTIDE SEQUENCE</scope>
    <source>
        <strain evidence="7">HI-2016</strain>
    </source>
</reference>
<evidence type="ECO:0000256" key="3">
    <source>
        <dbReference type="PROSITE-ProRule" id="PRU01077"/>
    </source>
</evidence>
<feature type="domain" description="F-BAR" evidence="6">
    <location>
        <begin position="71"/>
        <end position="320"/>
    </location>
</feature>
<dbReference type="PANTHER" id="PTHR15228:SF18">
    <property type="entry name" value="RHO GTPASE-ACTIVATING PROTEIN 45"/>
    <property type="match status" value="1"/>
</dbReference>
<evidence type="ECO:0000256" key="5">
    <source>
        <dbReference type="SAM" id="MobiDB-lite"/>
    </source>
</evidence>
<feature type="compositionally biased region" description="Polar residues" evidence="5">
    <location>
        <begin position="340"/>
        <end position="349"/>
    </location>
</feature>
<evidence type="ECO:0000256" key="2">
    <source>
        <dbReference type="ARBA" id="ARBA00023054"/>
    </source>
</evidence>
<protein>
    <recommendedName>
        <fullName evidence="6">F-BAR domain-containing protein</fullName>
    </recommendedName>
</protein>
<feature type="coiled-coil region" evidence="4">
    <location>
        <begin position="168"/>
        <end position="209"/>
    </location>
</feature>